<keyword evidence="3" id="KW-1185">Reference proteome</keyword>
<keyword evidence="1" id="KW-0812">Transmembrane</keyword>
<keyword evidence="1" id="KW-1133">Transmembrane helix</keyword>
<organism evidence="2 3">
    <name type="scientific">Massilia aquatica</name>
    <dbReference type="NCBI Taxonomy" id="2609000"/>
    <lineage>
        <taxon>Bacteria</taxon>
        <taxon>Pseudomonadati</taxon>
        <taxon>Pseudomonadota</taxon>
        <taxon>Betaproteobacteria</taxon>
        <taxon>Burkholderiales</taxon>
        <taxon>Oxalobacteraceae</taxon>
        <taxon>Telluria group</taxon>
        <taxon>Massilia</taxon>
    </lineage>
</organism>
<reference evidence="2 3" key="1">
    <citation type="submission" date="2019-09" db="EMBL/GenBank/DDBJ databases">
        <title>Taxonomy of Antarctic Massilia spp.: description of Massilia rubra sp. nov., Massilia aquatica sp. nov., Massilia mucilaginosa sp. nov., Massilia frigida sp. nov. isolated from streams, lakes and regoliths.</title>
        <authorList>
            <person name="Holochova P."/>
            <person name="Sedlacek I."/>
            <person name="Kralova S."/>
            <person name="Maslanova I."/>
            <person name="Busse H.-J."/>
            <person name="Stankova E."/>
            <person name="Vrbovska V."/>
            <person name="Kovarovic V."/>
            <person name="Bartak M."/>
            <person name="Svec P."/>
            <person name="Pantucek R."/>
        </authorList>
    </citation>
    <scope>NUCLEOTIDE SEQUENCE [LARGE SCALE GENOMIC DNA]</scope>
    <source>
        <strain evidence="2 3">CCM 8693</strain>
    </source>
</reference>
<comment type="caution">
    <text evidence="2">The sequence shown here is derived from an EMBL/GenBank/DDBJ whole genome shotgun (WGS) entry which is preliminary data.</text>
</comment>
<accession>A0ABX0MIB4</accession>
<name>A0ABX0MIB4_9BURK</name>
<gene>
    <name evidence="2" type="ORF">F1609_31645</name>
</gene>
<keyword evidence="1" id="KW-0472">Membrane</keyword>
<dbReference type="EMBL" id="VVIW01000037">
    <property type="protein sequence ID" value="NHZ44677.1"/>
    <property type="molecule type" value="Genomic_DNA"/>
</dbReference>
<proteinExistence type="predicted"/>
<feature type="transmembrane region" description="Helical" evidence="1">
    <location>
        <begin position="126"/>
        <end position="154"/>
    </location>
</feature>
<evidence type="ECO:0000313" key="2">
    <source>
        <dbReference type="EMBL" id="NHZ44677.1"/>
    </source>
</evidence>
<evidence type="ECO:0000256" key="1">
    <source>
        <dbReference type="SAM" id="Phobius"/>
    </source>
</evidence>
<sequence>MESGADLTAPRAALLAMMAALALLYVPDQFFERSTLPAPGLSAGAALAWPACLLNDALRQALALALVLGLGARIRMAAPGHGAAVLALGALLVLILLLALGVRIVAPACLADAGLAAWIDPARRAAMAHAFALLHQQGALLTALSCASWVFIALSPARVPAP</sequence>
<evidence type="ECO:0008006" key="4">
    <source>
        <dbReference type="Google" id="ProtNLM"/>
    </source>
</evidence>
<feature type="transmembrane region" description="Helical" evidence="1">
    <location>
        <begin position="12"/>
        <end position="27"/>
    </location>
</feature>
<feature type="transmembrane region" description="Helical" evidence="1">
    <location>
        <begin position="83"/>
        <end position="106"/>
    </location>
</feature>
<dbReference type="RefSeq" id="WP_167081565.1">
    <property type="nucleotide sequence ID" value="NZ_VVIW01000037.1"/>
</dbReference>
<evidence type="ECO:0000313" key="3">
    <source>
        <dbReference type="Proteomes" id="UP000819052"/>
    </source>
</evidence>
<dbReference type="Proteomes" id="UP000819052">
    <property type="component" value="Unassembled WGS sequence"/>
</dbReference>
<protein>
    <recommendedName>
        <fullName evidence="4">DUF4149 domain-containing protein</fullName>
    </recommendedName>
</protein>